<dbReference type="AlphaFoldDB" id="A0A1Z5S544"/>
<dbReference type="Proteomes" id="UP000000768">
    <property type="component" value="Chromosome 1"/>
</dbReference>
<reference evidence="2" key="2">
    <citation type="journal article" date="2018" name="Plant J.">
        <title>The Sorghum bicolor reference genome: improved assembly, gene annotations, a transcriptome atlas, and signatures of genome organization.</title>
        <authorList>
            <person name="McCormick R.F."/>
            <person name="Truong S.K."/>
            <person name="Sreedasyam A."/>
            <person name="Jenkins J."/>
            <person name="Shu S."/>
            <person name="Sims D."/>
            <person name="Kennedy M."/>
            <person name="Amirebrahimi M."/>
            <person name="Weers B.D."/>
            <person name="McKinley B."/>
            <person name="Mattison A."/>
            <person name="Morishige D.T."/>
            <person name="Grimwood J."/>
            <person name="Schmutz J."/>
            <person name="Mullet J.E."/>
        </authorList>
    </citation>
    <scope>NUCLEOTIDE SEQUENCE [LARGE SCALE GENOMIC DNA]</scope>
    <source>
        <strain evidence="2">cv. BTx623</strain>
    </source>
</reference>
<dbReference type="Gramene" id="OQU90939">
    <property type="protein sequence ID" value="OQU90939"/>
    <property type="gene ID" value="SORBI_3001G080950"/>
</dbReference>
<evidence type="ECO:0000313" key="1">
    <source>
        <dbReference type="EMBL" id="OQU90939.1"/>
    </source>
</evidence>
<reference evidence="1 2" key="1">
    <citation type="journal article" date="2009" name="Nature">
        <title>The Sorghum bicolor genome and the diversification of grasses.</title>
        <authorList>
            <person name="Paterson A.H."/>
            <person name="Bowers J.E."/>
            <person name="Bruggmann R."/>
            <person name="Dubchak I."/>
            <person name="Grimwood J."/>
            <person name="Gundlach H."/>
            <person name="Haberer G."/>
            <person name="Hellsten U."/>
            <person name="Mitros T."/>
            <person name="Poliakov A."/>
            <person name="Schmutz J."/>
            <person name="Spannagl M."/>
            <person name="Tang H."/>
            <person name="Wang X."/>
            <person name="Wicker T."/>
            <person name="Bharti A.K."/>
            <person name="Chapman J."/>
            <person name="Feltus F.A."/>
            <person name="Gowik U."/>
            <person name="Grigoriev I.V."/>
            <person name="Lyons E."/>
            <person name="Maher C.A."/>
            <person name="Martis M."/>
            <person name="Narechania A."/>
            <person name="Otillar R.P."/>
            <person name="Penning B.W."/>
            <person name="Salamov A.A."/>
            <person name="Wang Y."/>
            <person name="Zhang L."/>
            <person name="Carpita N.C."/>
            <person name="Freeling M."/>
            <person name="Gingle A.R."/>
            <person name="Hash C.T."/>
            <person name="Keller B."/>
            <person name="Klein P."/>
            <person name="Kresovich S."/>
            <person name="McCann M.C."/>
            <person name="Ming R."/>
            <person name="Peterson D.G."/>
            <person name="Mehboob-ur-Rahman"/>
            <person name="Ware D."/>
            <person name="Westhoff P."/>
            <person name="Mayer K.F."/>
            <person name="Messing J."/>
            <person name="Rokhsar D.S."/>
        </authorList>
    </citation>
    <scope>NUCLEOTIDE SEQUENCE [LARGE SCALE GENOMIC DNA]</scope>
    <source>
        <strain evidence="2">cv. BTx623</strain>
    </source>
</reference>
<keyword evidence="2" id="KW-1185">Reference proteome</keyword>
<proteinExistence type="predicted"/>
<organism evidence="1 2">
    <name type="scientific">Sorghum bicolor</name>
    <name type="common">Sorghum</name>
    <name type="synonym">Sorghum vulgare</name>
    <dbReference type="NCBI Taxonomy" id="4558"/>
    <lineage>
        <taxon>Eukaryota</taxon>
        <taxon>Viridiplantae</taxon>
        <taxon>Streptophyta</taxon>
        <taxon>Embryophyta</taxon>
        <taxon>Tracheophyta</taxon>
        <taxon>Spermatophyta</taxon>
        <taxon>Magnoliopsida</taxon>
        <taxon>Liliopsida</taxon>
        <taxon>Poales</taxon>
        <taxon>Poaceae</taxon>
        <taxon>PACMAD clade</taxon>
        <taxon>Panicoideae</taxon>
        <taxon>Andropogonodae</taxon>
        <taxon>Andropogoneae</taxon>
        <taxon>Sorghinae</taxon>
        <taxon>Sorghum</taxon>
    </lineage>
</organism>
<evidence type="ECO:0000313" key="2">
    <source>
        <dbReference type="Proteomes" id="UP000000768"/>
    </source>
</evidence>
<sequence length="97" mass="10988">MAARTWRGLDVAPTRPRHLGLRCCPSPPGLLCLPSHRTAAIKLDGHSFWVSSSCSQKWILLLWLLVVAPQNERNNQDTHLHHIKWCLLLIGSNMCLE</sequence>
<accession>A0A1Z5S544</accession>
<name>A0A1Z5S544_SORBI</name>
<dbReference type="EMBL" id="CM000760">
    <property type="protein sequence ID" value="OQU90939.1"/>
    <property type="molecule type" value="Genomic_DNA"/>
</dbReference>
<dbReference type="InParanoid" id="A0A1Z5S544"/>
<protein>
    <submittedName>
        <fullName evidence="1">Uncharacterized protein</fullName>
    </submittedName>
</protein>
<gene>
    <name evidence="1" type="ORF">SORBI_3001G080950</name>
</gene>